<sequence>MTKEIYIVLTETNTVLSRGIRLYTQHEFNHVSLAFDSSLREMYSFGRKHENNPWIGGFVQENPASKLLRESNCAIYACPVTEAQYQMLQDKIDYYKKHQKNFKYNFVGLLGVACKVKLKRKRAFFCSQFIATLFKETGLSLHGFCPYFMKPNDFINLPSISLIYKGKVGDYIHYDASTQSKRYDFNSPIYCVISSLHKRKQNLLNR</sequence>
<protein>
    <submittedName>
        <fullName evidence="1">Uncharacterized protein</fullName>
    </submittedName>
</protein>
<evidence type="ECO:0000313" key="1">
    <source>
        <dbReference type="EMBL" id="RHW32766.1"/>
    </source>
</evidence>
<organism evidence="1 2">
    <name type="scientific">Ureibacillus yapensis</name>
    <dbReference type="NCBI Taxonomy" id="2304605"/>
    <lineage>
        <taxon>Bacteria</taxon>
        <taxon>Bacillati</taxon>
        <taxon>Bacillota</taxon>
        <taxon>Bacilli</taxon>
        <taxon>Bacillales</taxon>
        <taxon>Caryophanaceae</taxon>
        <taxon>Ureibacillus</taxon>
    </lineage>
</organism>
<evidence type="ECO:0000313" key="2">
    <source>
        <dbReference type="Proteomes" id="UP000265692"/>
    </source>
</evidence>
<dbReference type="Gene3D" id="3.90.1720.10">
    <property type="entry name" value="endopeptidase domain like (from Nostoc punctiforme)"/>
    <property type="match status" value="1"/>
</dbReference>
<dbReference type="RefSeq" id="WP_118877507.1">
    <property type="nucleotide sequence ID" value="NZ_QWEI01000012.1"/>
</dbReference>
<keyword evidence="2" id="KW-1185">Reference proteome</keyword>
<proteinExistence type="predicted"/>
<reference evidence="1 2" key="1">
    <citation type="submission" date="2018-08" db="EMBL/GenBank/DDBJ databases">
        <title>Lysinibacillus sp. YLB-03 draft genome sequence.</title>
        <authorList>
            <person name="Yu L."/>
        </authorList>
    </citation>
    <scope>NUCLEOTIDE SEQUENCE [LARGE SCALE GENOMIC DNA]</scope>
    <source>
        <strain evidence="1 2">YLB-03</strain>
    </source>
</reference>
<dbReference type="OrthoDB" id="1645744at2"/>
<comment type="caution">
    <text evidence="1">The sequence shown here is derived from an EMBL/GenBank/DDBJ whole genome shotgun (WGS) entry which is preliminary data.</text>
</comment>
<accession>A0A396S3E8</accession>
<gene>
    <name evidence="1" type="ORF">D1B33_16495</name>
</gene>
<dbReference type="InterPro" id="IPR038765">
    <property type="entry name" value="Papain-like_cys_pep_sf"/>
</dbReference>
<dbReference type="AlphaFoldDB" id="A0A396S3E8"/>
<dbReference type="SUPFAM" id="SSF54001">
    <property type="entry name" value="Cysteine proteinases"/>
    <property type="match status" value="1"/>
</dbReference>
<dbReference type="EMBL" id="QWEI01000012">
    <property type="protein sequence ID" value="RHW32766.1"/>
    <property type="molecule type" value="Genomic_DNA"/>
</dbReference>
<name>A0A396S3E8_9BACL</name>
<dbReference type="Proteomes" id="UP000265692">
    <property type="component" value="Unassembled WGS sequence"/>
</dbReference>